<evidence type="ECO:0000313" key="5">
    <source>
        <dbReference type="Proteomes" id="UP000886520"/>
    </source>
</evidence>
<comment type="similarity">
    <text evidence="1">Belongs to the 2S seed storage albumins family.</text>
</comment>
<dbReference type="InterPro" id="IPR036312">
    <property type="entry name" value="Bifun_inhib/LTP/seed_sf"/>
</dbReference>
<dbReference type="PANTHER" id="PTHR35496:SF4">
    <property type="entry name" value="2S SULFUR-RICH SEED STORAGE PROTEIN 2-LIKE"/>
    <property type="match status" value="1"/>
</dbReference>
<proteinExistence type="inferred from homology"/>
<evidence type="ECO:0000259" key="3">
    <source>
        <dbReference type="SMART" id="SM00499"/>
    </source>
</evidence>
<dbReference type="Gene3D" id="1.10.110.10">
    <property type="entry name" value="Plant lipid-transfer and hydrophobic proteins"/>
    <property type="match status" value="1"/>
</dbReference>
<feature type="compositionally biased region" description="Polar residues" evidence="2">
    <location>
        <begin position="104"/>
        <end position="119"/>
    </location>
</feature>
<dbReference type="SMART" id="SM00499">
    <property type="entry name" value="AAI"/>
    <property type="match status" value="1"/>
</dbReference>
<evidence type="ECO:0000313" key="4">
    <source>
        <dbReference type="EMBL" id="KAI5061778.1"/>
    </source>
</evidence>
<accession>A0A9D4Z453</accession>
<evidence type="ECO:0000256" key="2">
    <source>
        <dbReference type="SAM" id="MobiDB-lite"/>
    </source>
</evidence>
<dbReference type="InterPro" id="IPR016140">
    <property type="entry name" value="Bifunc_inhib/LTP/seed_store"/>
</dbReference>
<reference evidence="4" key="1">
    <citation type="submission" date="2021-01" db="EMBL/GenBank/DDBJ databases">
        <title>Adiantum capillus-veneris genome.</title>
        <authorList>
            <person name="Fang Y."/>
            <person name="Liao Q."/>
        </authorList>
    </citation>
    <scope>NUCLEOTIDE SEQUENCE</scope>
    <source>
        <strain evidence="4">H3</strain>
        <tissue evidence="4">Leaf</tissue>
    </source>
</reference>
<evidence type="ECO:0000256" key="1">
    <source>
        <dbReference type="ARBA" id="ARBA00008262"/>
    </source>
</evidence>
<dbReference type="EMBL" id="JABFUD020000023">
    <property type="protein sequence ID" value="KAI5061778.1"/>
    <property type="molecule type" value="Genomic_DNA"/>
</dbReference>
<keyword evidence="5" id="KW-1185">Reference proteome</keyword>
<comment type="caution">
    <text evidence="4">The sequence shown here is derived from an EMBL/GenBank/DDBJ whole genome shotgun (WGS) entry which is preliminary data.</text>
</comment>
<organism evidence="4 5">
    <name type="scientific">Adiantum capillus-veneris</name>
    <name type="common">Maidenhair fern</name>
    <dbReference type="NCBI Taxonomy" id="13818"/>
    <lineage>
        <taxon>Eukaryota</taxon>
        <taxon>Viridiplantae</taxon>
        <taxon>Streptophyta</taxon>
        <taxon>Embryophyta</taxon>
        <taxon>Tracheophyta</taxon>
        <taxon>Polypodiopsida</taxon>
        <taxon>Polypodiidae</taxon>
        <taxon>Polypodiales</taxon>
        <taxon>Pteridineae</taxon>
        <taxon>Pteridaceae</taxon>
        <taxon>Vittarioideae</taxon>
        <taxon>Adiantum</taxon>
    </lineage>
</organism>
<gene>
    <name evidence="4" type="ORF">GOP47_0024283</name>
</gene>
<dbReference type="SUPFAM" id="SSF47699">
    <property type="entry name" value="Bifunctional inhibitor/lipid-transfer protein/seed storage 2S albumin"/>
    <property type="match status" value="1"/>
</dbReference>
<sequence length="204" mass="22845">MYVEAYGQTSLNVSSRLPSLPHYCAPRICHLPNIHKMASCRLMHALGLALLTLLFATVAASSNESPCTNQQPRCEQWRQQLRSCNDYMRQHQKNGPEEAAPGCSSMQQAGDNPRDQPSQQCCQSLQRISSQDRCRALREVYGGRMQETYGFDGMQAGVEEKASRLLQRCNLSPGECGYQDLIVNEVDRVQVVKSARALHNVSKQ</sequence>
<feature type="domain" description="Bifunctional inhibitor/plant lipid transfer protein/seed storage helical" evidence="3">
    <location>
        <begin position="74"/>
        <end position="176"/>
    </location>
</feature>
<protein>
    <recommendedName>
        <fullName evidence="3">Bifunctional inhibitor/plant lipid transfer protein/seed storage helical domain-containing protein</fullName>
    </recommendedName>
</protein>
<name>A0A9D4Z453_ADICA</name>
<dbReference type="Proteomes" id="UP000886520">
    <property type="component" value="Chromosome 23"/>
</dbReference>
<feature type="region of interest" description="Disordered" evidence="2">
    <location>
        <begin position="89"/>
        <end position="119"/>
    </location>
</feature>
<dbReference type="AlphaFoldDB" id="A0A9D4Z453"/>
<dbReference type="GO" id="GO:0045735">
    <property type="term" value="F:nutrient reservoir activity"/>
    <property type="evidence" value="ECO:0007669"/>
    <property type="project" value="InterPro"/>
</dbReference>
<dbReference type="Pfam" id="PF00234">
    <property type="entry name" value="Tryp_alpha_amyl"/>
    <property type="match status" value="1"/>
</dbReference>
<dbReference type="InterPro" id="IPR000617">
    <property type="entry name" value="Napin/2SS/CON"/>
</dbReference>
<dbReference type="PANTHER" id="PTHR35496">
    <property type="entry name" value="2S SEED STORAGE PROTEIN 1-RELATED"/>
    <property type="match status" value="1"/>
</dbReference>
<dbReference type="OrthoDB" id="1980428at2759"/>